<dbReference type="EMBL" id="BLLK01000022">
    <property type="protein sequence ID" value="GFH46962.1"/>
    <property type="molecule type" value="Genomic_DNA"/>
</dbReference>
<dbReference type="Proteomes" id="UP001054902">
    <property type="component" value="Unassembled WGS sequence"/>
</dbReference>
<keyword evidence="2" id="KW-1185">Reference proteome</keyword>
<name>A0AAD3CIY9_9STRA</name>
<evidence type="ECO:0000313" key="2">
    <source>
        <dbReference type="Proteomes" id="UP001054902"/>
    </source>
</evidence>
<sequence length="486" mass="54690">MKVLLLLAYPIFLIQTILSKTIVITTILSLIYIFLNQFGIIHRLLQIWIEYQVPIAVTNGSPVTFSSLDFELFNFTSLRTTLILHDGIVHTKDQQEWRWESPLIARVGYTKVTFNLWSLLDLPPHWKELLGIEMTSIKDLYTVELKDVQIFIEKKRNVFNFHLLDERLDIPDSQSVLKSIYGSNLKISKGNVSFVENETLTKDQVDNNVKEENSDEIKKADEFVTSIVQAVSTLGRAANEGGTRGLSNALKNQKDGFVSQLKKVQDMVGLNHDDDDQTPSSNPNAIVKEKKQNKSIGIAKEGIEVMKQVGKVVEKNVLNMKEQVDILSKPPPIRQDFVAPKHPDLFRFGYIEIRDARIFTKEIIVVPNADQEKKSLLASSKVSSDNLVNLDSASYSTSALGWSKPIFLKEIKVYPSEFCAPKDVIDPFKIGQPIEVCMNIILEKIFTEMATSSISGKLLNNAFSDVFSLFDSGLGQLSKTNSSKST</sequence>
<proteinExistence type="predicted"/>
<comment type="caution">
    <text evidence="1">The sequence shown here is derived from an EMBL/GenBank/DDBJ whole genome shotgun (WGS) entry which is preliminary data.</text>
</comment>
<protein>
    <submittedName>
        <fullName evidence="1">Uncharacterized protein</fullName>
    </submittedName>
</protein>
<gene>
    <name evidence="1" type="ORF">CTEN210_03437</name>
</gene>
<accession>A0AAD3CIY9</accession>
<organism evidence="1 2">
    <name type="scientific">Chaetoceros tenuissimus</name>
    <dbReference type="NCBI Taxonomy" id="426638"/>
    <lineage>
        <taxon>Eukaryota</taxon>
        <taxon>Sar</taxon>
        <taxon>Stramenopiles</taxon>
        <taxon>Ochrophyta</taxon>
        <taxon>Bacillariophyta</taxon>
        <taxon>Coscinodiscophyceae</taxon>
        <taxon>Chaetocerotophycidae</taxon>
        <taxon>Chaetocerotales</taxon>
        <taxon>Chaetocerotaceae</taxon>
        <taxon>Chaetoceros</taxon>
    </lineage>
</organism>
<reference evidence="1 2" key="1">
    <citation type="journal article" date="2021" name="Sci. Rep.">
        <title>The genome of the diatom Chaetoceros tenuissimus carries an ancient integrated fragment of an extant virus.</title>
        <authorList>
            <person name="Hongo Y."/>
            <person name="Kimura K."/>
            <person name="Takaki Y."/>
            <person name="Yoshida Y."/>
            <person name="Baba S."/>
            <person name="Kobayashi G."/>
            <person name="Nagasaki K."/>
            <person name="Hano T."/>
            <person name="Tomaru Y."/>
        </authorList>
    </citation>
    <scope>NUCLEOTIDE SEQUENCE [LARGE SCALE GENOMIC DNA]</scope>
    <source>
        <strain evidence="1 2">NIES-3715</strain>
    </source>
</reference>
<dbReference type="AlphaFoldDB" id="A0AAD3CIY9"/>
<evidence type="ECO:0000313" key="1">
    <source>
        <dbReference type="EMBL" id="GFH46962.1"/>
    </source>
</evidence>